<proteinExistence type="predicted"/>
<dbReference type="Proteomes" id="UP000226031">
    <property type="component" value="Unassembled WGS sequence"/>
</dbReference>
<evidence type="ECO:0000313" key="3">
    <source>
        <dbReference type="Proteomes" id="UP000226031"/>
    </source>
</evidence>
<accession>A0A2B7ZKH6</accession>
<reference evidence="2 3" key="1">
    <citation type="submission" date="2017-10" db="EMBL/GenBank/DDBJ databases">
        <title>Comparative genomics in systemic dimorphic fungi from Ajellomycetaceae.</title>
        <authorList>
            <person name="Munoz J.F."/>
            <person name="Mcewen J.G."/>
            <person name="Clay O.K."/>
            <person name="Cuomo C.A."/>
        </authorList>
    </citation>
    <scope>NUCLEOTIDE SEQUENCE [LARGE SCALE GENOMIC DNA]</scope>
    <source>
        <strain evidence="2 3">UAMH4076</strain>
    </source>
</reference>
<name>A0A2B7ZKH6_9EURO</name>
<comment type="caution">
    <text evidence="2">The sequence shown here is derived from an EMBL/GenBank/DDBJ whole genome shotgun (WGS) entry which is preliminary data.</text>
</comment>
<evidence type="ECO:0000313" key="2">
    <source>
        <dbReference type="EMBL" id="PGH33679.1"/>
    </source>
</evidence>
<evidence type="ECO:0000256" key="1">
    <source>
        <dbReference type="SAM" id="SignalP"/>
    </source>
</evidence>
<feature type="signal peptide" evidence="1">
    <location>
        <begin position="1"/>
        <end position="38"/>
    </location>
</feature>
<feature type="chain" id="PRO_5012066837" evidence="1">
    <location>
        <begin position="39"/>
        <end position="77"/>
    </location>
</feature>
<keyword evidence="1" id="KW-0732">Signal</keyword>
<dbReference type="AlphaFoldDB" id="A0A2B7ZKH6"/>
<sequence length="77" mass="8223">MNNSITTTIHIPLTMLVTVPLPLAATLTVLALGASVTADPSCYICYKGRPSNGKGQPPTYECGGKCGYKYYYTANDM</sequence>
<organism evidence="2 3">
    <name type="scientific">[Emmonsia] crescens</name>
    <dbReference type="NCBI Taxonomy" id="73230"/>
    <lineage>
        <taxon>Eukaryota</taxon>
        <taxon>Fungi</taxon>
        <taxon>Dikarya</taxon>
        <taxon>Ascomycota</taxon>
        <taxon>Pezizomycotina</taxon>
        <taxon>Eurotiomycetes</taxon>
        <taxon>Eurotiomycetidae</taxon>
        <taxon>Onygenales</taxon>
        <taxon>Ajellomycetaceae</taxon>
        <taxon>Emergomyces</taxon>
    </lineage>
</organism>
<keyword evidence="3" id="KW-1185">Reference proteome</keyword>
<dbReference type="EMBL" id="PDND01000057">
    <property type="protein sequence ID" value="PGH33679.1"/>
    <property type="molecule type" value="Genomic_DNA"/>
</dbReference>
<gene>
    <name evidence="2" type="ORF">GX50_03506</name>
</gene>
<protein>
    <submittedName>
        <fullName evidence="2">Uncharacterized protein</fullName>
    </submittedName>
</protein>